<dbReference type="RefSeq" id="WP_052450031.1">
    <property type="nucleotide sequence ID" value="NZ_FCNV02000003.1"/>
</dbReference>
<gene>
    <name evidence="2" type="ORF">AWB72_02073</name>
</gene>
<accession>A0A658QVL8</accession>
<name>A0A658QVL8_9BURK</name>
<evidence type="ECO:0000313" key="2">
    <source>
        <dbReference type="EMBL" id="SAL26708.1"/>
    </source>
</evidence>
<reference evidence="2 3" key="1">
    <citation type="submission" date="2016-01" db="EMBL/GenBank/DDBJ databases">
        <authorList>
            <person name="Peeters C."/>
        </authorList>
    </citation>
    <scope>NUCLEOTIDE SEQUENCE [LARGE SCALE GENOMIC DNA]</scope>
    <source>
        <strain evidence="2">LMG 29315</strain>
    </source>
</reference>
<feature type="region of interest" description="Disordered" evidence="1">
    <location>
        <begin position="1"/>
        <end position="107"/>
    </location>
</feature>
<dbReference type="AlphaFoldDB" id="A0A658QVL8"/>
<feature type="compositionally biased region" description="Polar residues" evidence="1">
    <location>
        <begin position="94"/>
        <end position="107"/>
    </location>
</feature>
<feature type="compositionally biased region" description="Basic and acidic residues" evidence="1">
    <location>
        <begin position="58"/>
        <end position="69"/>
    </location>
</feature>
<evidence type="ECO:0000256" key="1">
    <source>
        <dbReference type="SAM" id="MobiDB-lite"/>
    </source>
</evidence>
<dbReference type="EMBL" id="FCNV02000003">
    <property type="protein sequence ID" value="SAL26708.1"/>
    <property type="molecule type" value="Genomic_DNA"/>
</dbReference>
<dbReference type="OrthoDB" id="9031039at2"/>
<protein>
    <submittedName>
        <fullName evidence="2">Uncharacterized protein</fullName>
    </submittedName>
</protein>
<dbReference type="Proteomes" id="UP000198263">
    <property type="component" value="Unassembled WGS sequence"/>
</dbReference>
<sequence>MGTDDRLEGPGSTDKPLGEAGSGASGGGSIGNLPGPGAATGGDPKQGVRQPNAGEVQPENRRLDQHPHQTAEVPLGSGDRPDPPGKGGLGPQDAQESTQQNIPPRGN</sequence>
<keyword evidence="3" id="KW-1185">Reference proteome</keyword>
<organism evidence="2 3">
    <name type="scientific">Caballeronia concitans</name>
    <dbReference type="NCBI Taxonomy" id="1777133"/>
    <lineage>
        <taxon>Bacteria</taxon>
        <taxon>Pseudomonadati</taxon>
        <taxon>Pseudomonadota</taxon>
        <taxon>Betaproteobacteria</taxon>
        <taxon>Burkholderiales</taxon>
        <taxon>Burkholderiaceae</taxon>
        <taxon>Caballeronia</taxon>
    </lineage>
</organism>
<comment type="caution">
    <text evidence="2">The sequence shown here is derived from an EMBL/GenBank/DDBJ whole genome shotgun (WGS) entry which is preliminary data.</text>
</comment>
<feature type="compositionally biased region" description="Gly residues" evidence="1">
    <location>
        <begin position="20"/>
        <end position="30"/>
    </location>
</feature>
<proteinExistence type="predicted"/>
<evidence type="ECO:0000313" key="3">
    <source>
        <dbReference type="Proteomes" id="UP000198263"/>
    </source>
</evidence>